<accession>A0A1H9GR71</accession>
<evidence type="ECO:0000313" key="2">
    <source>
        <dbReference type="EMBL" id="SEQ52550.1"/>
    </source>
</evidence>
<dbReference type="SUPFAM" id="SSF54637">
    <property type="entry name" value="Thioesterase/thiol ester dehydrase-isomerase"/>
    <property type="match status" value="1"/>
</dbReference>
<dbReference type="RefSeq" id="WP_074643832.1">
    <property type="nucleotide sequence ID" value="NZ_FOFU01000005.1"/>
</dbReference>
<reference evidence="2 3" key="1">
    <citation type="submission" date="2016-10" db="EMBL/GenBank/DDBJ databases">
        <authorList>
            <person name="de Groot N.N."/>
        </authorList>
    </citation>
    <scope>NUCLEOTIDE SEQUENCE [LARGE SCALE GENOMIC DNA]</scope>
    <source>
        <strain evidence="2 3">B25</strain>
    </source>
</reference>
<gene>
    <name evidence="2" type="ORF">SAMN04487977_105107</name>
</gene>
<dbReference type="Gene3D" id="3.10.129.10">
    <property type="entry name" value="Hotdog Thioesterase"/>
    <property type="match status" value="1"/>
</dbReference>
<organism evidence="2 3">
    <name type="scientific">Treponema bryantii</name>
    <dbReference type="NCBI Taxonomy" id="163"/>
    <lineage>
        <taxon>Bacteria</taxon>
        <taxon>Pseudomonadati</taxon>
        <taxon>Spirochaetota</taxon>
        <taxon>Spirochaetia</taxon>
        <taxon>Spirochaetales</taxon>
        <taxon>Treponemataceae</taxon>
        <taxon>Treponema</taxon>
    </lineage>
</organism>
<keyword evidence="3" id="KW-1185">Reference proteome</keyword>
<dbReference type="Pfam" id="PF22818">
    <property type="entry name" value="ApeI-like"/>
    <property type="match status" value="1"/>
</dbReference>
<dbReference type="EMBL" id="FOFU01000005">
    <property type="protein sequence ID" value="SEQ52550.1"/>
    <property type="molecule type" value="Genomic_DNA"/>
</dbReference>
<dbReference type="InterPro" id="IPR016962">
    <property type="entry name" value="Dehydrase_ECs4332_prd"/>
</dbReference>
<dbReference type="AlphaFoldDB" id="A0A1H9GR71"/>
<protein>
    <submittedName>
        <fullName evidence="2">3-hydroxymyristoyl/3-hydroxydecanoyl-(Acyl carrier protein) dehydratase</fullName>
    </submittedName>
</protein>
<dbReference type="Proteomes" id="UP000182360">
    <property type="component" value="Unassembled WGS sequence"/>
</dbReference>
<dbReference type="InterPro" id="IPR029069">
    <property type="entry name" value="HotDog_dom_sf"/>
</dbReference>
<dbReference type="PIRSF" id="PIRSF030962">
    <property type="entry name" value="Dehydrase_ECs4332_prd"/>
    <property type="match status" value="1"/>
</dbReference>
<sequence>MNFNDHDIKDEVVVSKEENSVVLEFVIPASSDFFDGHFPQYKLLPAVAQFEVITRFSRKYFGTQRYVPNIKRMKFSAPIKPDTKIHLELTYKKDKGTVTFNMADANVEGKVYSSGSFAALSEISA</sequence>
<proteinExistence type="predicted"/>
<dbReference type="STRING" id="163.SAMN04487775_11023"/>
<evidence type="ECO:0000259" key="1">
    <source>
        <dbReference type="Pfam" id="PF22818"/>
    </source>
</evidence>
<dbReference type="OrthoDB" id="9812842at2"/>
<evidence type="ECO:0000313" key="3">
    <source>
        <dbReference type="Proteomes" id="UP000182360"/>
    </source>
</evidence>
<dbReference type="InterPro" id="IPR054545">
    <property type="entry name" value="ApeI-like"/>
</dbReference>
<feature type="domain" description="ApeI dehydratase-like" evidence="1">
    <location>
        <begin position="15"/>
        <end position="115"/>
    </location>
</feature>
<name>A0A1H9GR71_9SPIR</name>